<dbReference type="Pfam" id="PF18319">
    <property type="entry name" value="Zn_ribbon_PriA"/>
    <property type="match status" value="1"/>
</dbReference>
<comment type="subunit">
    <text evidence="11">Component of the replication restart primosome.</text>
</comment>
<organism evidence="14 15">
    <name type="scientific">Eupransor demetentiae</name>
    <dbReference type="NCBI Taxonomy" id="3109584"/>
    <lineage>
        <taxon>Bacteria</taxon>
        <taxon>Bacillati</taxon>
        <taxon>Bacillota</taxon>
        <taxon>Bacilli</taxon>
        <taxon>Lactobacillales</taxon>
        <taxon>Lactobacillaceae</taxon>
        <taxon>Eupransor</taxon>
    </lineage>
</organism>
<comment type="caution">
    <text evidence="11">Lacks conserved residue(s) required for the propagation of feature annotation.</text>
</comment>
<dbReference type="Pfam" id="PF04851">
    <property type="entry name" value="ResIII"/>
    <property type="match status" value="1"/>
</dbReference>
<comment type="catalytic activity">
    <reaction evidence="11">
        <text>Couples ATP hydrolysis with the unwinding of duplex DNA by translocating in the 3'-5' direction.</text>
        <dbReference type="EC" id="5.6.2.4"/>
    </reaction>
</comment>
<evidence type="ECO:0000256" key="6">
    <source>
        <dbReference type="ARBA" id="ARBA00022806"/>
    </source>
</evidence>
<dbReference type="InterPro" id="IPR042115">
    <property type="entry name" value="PriA_3primeBD_sf"/>
</dbReference>
<keyword evidence="9 11" id="KW-0238">DNA-binding</keyword>
<dbReference type="PROSITE" id="PS51192">
    <property type="entry name" value="HELICASE_ATP_BIND_1"/>
    <property type="match status" value="1"/>
</dbReference>
<sequence length="805" mass="90585">MATRYAQIIVDVPTMQTNRPYTYALPADLQGQVQPGMRVIVPFGHRQVMGFVVALTDKSDVAAEELKEVTTSLDLEPVLSPELVQLSAELAEDIFAFRITILQSMLPNSLKADYQQRLKLEKADLSDDIRVEYLEGQQERDVKLSKFTPKQWRQLKQLAAEGWLSIEPIIANRGRIKKQRAYQLSADSEFLEEAAGQLRANAKQQKHLLDFILENQGQTFTKKELQEMADFSTATLQAGVKKGWLQATDVELLRRPAGTAIESGQQWHQLNPEQEAAYEAVIGAAHAQTYQPFLLEGITGSGKTEVYLQAAAEVLKSGKTVLFLVPEIALTPQMLERVRARFGNKTAVLHSGLSEGERYDEWRRTERGDVQVVVGARSAVFAPLTNLGLIIVDEEHETSYQQADNPRYNARDVALWRAAYHDIPVILGSATPSLESRSRAQKGVYQHLMLTKRAGGAELPKVEIVDMKESMADQPDTNFSTSLRNKIQARLDRKEQMVLLLNRRGYSSFVMCRDCGFVPRDPNCNLAMTLHMDTHTLKCHYCGYQEPIPQICPACGSKRIRYYGTGTQKAEAELMDLFPSARVIRIDQDTTRKKGSLAKALQRFGQGEADILLGTQMVAKGLDFPDVTLVGVLNADTSLGLPDFHAAERTFQLLTQVAGRAGRHEAKGEVVIQTFNPEHYAITYAQKHDYEGFYRQEMAIRHAGQYPPYFYTVQIQMSAPEENQVALQAAQVGRWLKKRIPNNVIQLGPSPQPIAKLKNRYYFQILLKLKDDHEMDGFLHELADRAQKAKNGLQLNVIRNPLSFM</sequence>
<feature type="binding site" evidence="11">
    <location>
        <position position="524"/>
    </location>
    <ligand>
        <name>Zn(2+)</name>
        <dbReference type="ChEBI" id="CHEBI:29105"/>
        <label>2</label>
    </ligand>
</feature>
<dbReference type="InterPro" id="IPR041236">
    <property type="entry name" value="PriA_C"/>
</dbReference>
<dbReference type="InterPro" id="IPR041222">
    <property type="entry name" value="PriA_3primeBD"/>
</dbReference>
<evidence type="ECO:0000256" key="1">
    <source>
        <dbReference type="ARBA" id="ARBA00022515"/>
    </source>
</evidence>
<comment type="function">
    <text evidence="11">Initiates the restart of stalled replication forks, which reloads the replicative helicase on sites other than the origin of replication. Recognizes and binds to abandoned replication forks and remodels them to uncover a helicase loading site. Promotes assembly of the primosome at these replication forks.</text>
</comment>
<keyword evidence="10 11" id="KW-0413">Isomerase</keyword>
<keyword evidence="5 11" id="KW-0378">Hydrolase</keyword>
<dbReference type="Gene3D" id="3.40.50.300">
    <property type="entry name" value="P-loop containing nucleotide triphosphate hydrolases"/>
    <property type="match status" value="2"/>
</dbReference>
<evidence type="ECO:0000256" key="5">
    <source>
        <dbReference type="ARBA" id="ARBA00022801"/>
    </source>
</evidence>
<dbReference type="SUPFAM" id="SSF52540">
    <property type="entry name" value="P-loop containing nucleoside triphosphate hydrolases"/>
    <property type="match status" value="2"/>
</dbReference>
<name>A0ABP0ESM5_9LACO</name>
<evidence type="ECO:0000256" key="7">
    <source>
        <dbReference type="ARBA" id="ARBA00022833"/>
    </source>
</evidence>
<comment type="caution">
    <text evidence="14">The sequence shown here is derived from an EMBL/GenBank/DDBJ whole genome shotgun (WGS) entry which is preliminary data.</text>
</comment>
<dbReference type="SMART" id="SM00490">
    <property type="entry name" value="HELICc"/>
    <property type="match status" value="1"/>
</dbReference>
<evidence type="ECO:0000256" key="3">
    <source>
        <dbReference type="ARBA" id="ARBA00022723"/>
    </source>
</evidence>
<evidence type="ECO:0000313" key="15">
    <source>
        <dbReference type="Proteomes" id="UP001314241"/>
    </source>
</evidence>
<feature type="binding site" evidence="11">
    <location>
        <position position="539"/>
    </location>
    <ligand>
        <name>Zn(2+)</name>
        <dbReference type="ChEBI" id="CHEBI:29105"/>
        <label>2</label>
    </ligand>
</feature>
<dbReference type="GO" id="GO:0004386">
    <property type="term" value="F:helicase activity"/>
    <property type="evidence" value="ECO:0007669"/>
    <property type="project" value="UniProtKB-KW"/>
</dbReference>
<dbReference type="EC" id="5.6.2.4" evidence="11"/>
<dbReference type="InterPro" id="IPR005259">
    <property type="entry name" value="PriA"/>
</dbReference>
<evidence type="ECO:0000256" key="11">
    <source>
        <dbReference type="HAMAP-Rule" id="MF_00983"/>
    </source>
</evidence>
<dbReference type="RefSeq" id="WP_349641760.1">
    <property type="nucleotide sequence ID" value="NZ_CAWVOH010000001.1"/>
</dbReference>
<protein>
    <recommendedName>
        <fullName evidence="11">Replication restart protein PriA</fullName>
    </recommendedName>
    <alternativeName>
        <fullName evidence="11">ATP-dependent DNA helicase PriA</fullName>
        <ecNumber evidence="11">5.6.2.4</ecNumber>
    </alternativeName>
    <alternativeName>
        <fullName evidence="11">DNA 3'-5' helicase PriA</fullName>
    </alternativeName>
</protein>
<keyword evidence="6 11" id="KW-0347">Helicase</keyword>
<dbReference type="PANTHER" id="PTHR30580">
    <property type="entry name" value="PRIMOSOMAL PROTEIN N"/>
    <property type="match status" value="1"/>
</dbReference>
<dbReference type="NCBIfam" id="TIGR00595">
    <property type="entry name" value="priA"/>
    <property type="match status" value="1"/>
</dbReference>
<comment type="cofactor">
    <cofactor evidence="11">
        <name>Zn(2+)</name>
        <dbReference type="ChEBI" id="CHEBI:29105"/>
    </cofactor>
    <text evidence="11">Binds 2 zinc ions per subunit.</text>
</comment>
<dbReference type="CDD" id="cd18804">
    <property type="entry name" value="SF2_C_priA"/>
    <property type="match status" value="1"/>
</dbReference>
<evidence type="ECO:0000256" key="4">
    <source>
        <dbReference type="ARBA" id="ARBA00022741"/>
    </source>
</evidence>
<dbReference type="InterPro" id="IPR040498">
    <property type="entry name" value="PriA_CRR"/>
</dbReference>
<dbReference type="SMART" id="SM00487">
    <property type="entry name" value="DEXDc"/>
    <property type="match status" value="1"/>
</dbReference>
<dbReference type="HAMAP" id="MF_00983">
    <property type="entry name" value="PriA"/>
    <property type="match status" value="1"/>
</dbReference>
<dbReference type="Pfam" id="PF18074">
    <property type="entry name" value="PriA_C"/>
    <property type="match status" value="1"/>
</dbReference>
<dbReference type="PROSITE" id="PS51194">
    <property type="entry name" value="HELICASE_CTER"/>
    <property type="match status" value="1"/>
</dbReference>
<feature type="binding site" evidence="11">
    <location>
        <position position="512"/>
    </location>
    <ligand>
        <name>Zn(2+)</name>
        <dbReference type="ChEBI" id="CHEBI:29105"/>
        <label>1</label>
    </ligand>
</feature>
<evidence type="ECO:0000313" key="14">
    <source>
        <dbReference type="EMBL" id="CAK8054224.1"/>
    </source>
</evidence>
<keyword evidence="7 11" id="KW-0862">Zinc</keyword>
<feature type="domain" description="Helicase ATP-binding" evidence="12">
    <location>
        <begin position="284"/>
        <end position="450"/>
    </location>
</feature>
<evidence type="ECO:0000259" key="12">
    <source>
        <dbReference type="PROSITE" id="PS51192"/>
    </source>
</evidence>
<dbReference type="Proteomes" id="UP001314241">
    <property type="component" value="Unassembled WGS sequence"/>
</dbReference>
<comment type="similarity">
    <text evidence="11">Belongs to the helicase family. PriA subfamily.</text>
</comment>
<gene>
    <name evidence="11" type="primary">priA</name>
    <name evidence="14" type="ORF">R54876_GBNLAHCA_00786</name>
</gene>
<feature type="binding site" evidence="11">
    <location>
        <position position="515"/>
    </location>
    <ligand>
        <name>Zn(2+)</name>
        <dbReference type="ChEBI" id="CHEBI:29105"/>
        <label>1</label>
    </ligand>
</feature>
<feature type="binding site" evidence="11">
    <location>
        <position position="552"/>
    </location>
    <ligand>
        <name>Zn(2+)</name>
        <dbReference type="ChEBI" id="CHEBI:29105"/>
        <label>1</label>
    </ligand>
</feature>
<reference evidence="14 15" key="1">
    <citation type="submission" date="2024-01" db="EMBL/GenBank/DDBJ databases">
        <authorList>
            <person name="Botero Cardona J."/>
        </authorList>
    </citation>
    <scope>NUCLEOTIDE SEQUENCE [LARGE SCALE GENOMIC DNA]</scope>
    <source>
        <strain evidence="14 15">LMG 33000</strain>
    </source>
</reference>
<dbReference type="Pfam" id="PF00271">
    <property type="entry name" value="Helicase_C"/>
    <property type="match status" value="1"/>
</dbReference>
<feature type="binding site" evidence="11">
    <location>
        <position position="542"/>
    </location>
    <ligand>
        <name>Zn(2+)</name>
        <dbReference type="ChEBI" id="CHEBI:29105"/>
        <label>2</label>
    </ligand>
</feature>
<dbReference type="NCBIfam" id="NF004066">
    <property type="entry name" value="PRK05580.1-3"/>
    <property type="match status" value="1"/>
</dbReference>
<keyword evidence="2 11" id="KW-0235">DNA replication</keyword>
<evidence type="ECO:0000259" key="13">
    <source>
        <dbReference type="PROSITE" id="PS51194"/>
    </source>
</evidence>
<evidence type="ECO:0000256" key="8">
    <source>
        <dbReference type="ARBA" id="ARBA00022840"/>
    </source>
</evidence>
<dbReference type="InterPro" id="IPR006935">
    <property type="entry name" value="Helicase/UvrB_N"/>
</dbReference>
<evidence type="ECO:0000256" key="10">
    <source>
        <dbReference type="ARBA" id="ARBA00023235"/>
    </source>
</evidence>
<dbReference type="InterPro" id="IPR027417">
    <property type="entry name" value="P-loop_NTPase"/>
</dbReference>
<comment type="catalytic activity">
    <reaction evidence="11">
        <text>ATP + H2O = ADP + phosphate + H(+)</text>
        <dbReference type="Rhea" id="RHEA:13065"/>
        <dbReference type="ChEBI" id="CHEBI:15377"/>
        <dbReference type="ChEBI" id="CHEBI:15378"/>
        <dbReference type="ChEBI" id="CHEBI:30616"/>
        <dbReference type="ChEBI" id="CHEBI:43474"/>
        <dbReference type="ChEBI" id="CHEBI:456216"/>
        <dbReference type="EC" id="5.6.2.4"/>
    </reaction>
</comment>
<keyword evidence="8 11" id="KW-0067">ATP-binding</keyword>
<dbReference type="Gene3D" id="3.40.1440.60">
    <property type="entry name" value="PriA, 3(prime) DNA-binding domain"/>
    <property type="match status" value="1"/>
</dbReference>
<keyword evidence="15" id="KW-1185">Reference proteome</keyword>
<feature type="domain" description="Helicase C-terminal" evidence="13">
    <location>
        <begin position="547"/>
        <end position="701"/>
    </location>
</feature>
<evidence type="ECO:0000256" key="9">
    <source>
        <dbReference type="ARBA" id="ARBA00023125"/>
    </source>
</evidence>
<proteinExistence type="inferred from homology"/>
<dbReference type="InterPro" id="IPR014001">
    <property type="entry name" value="Helicase_ATP-bd"/>
</dbReference>
<dbReference type="Pfam" id="PF17764">
    <property type="entry name" value="PriA_3primeBD"/>
    <property type="match status" value="1"/>
</dbReference>
<dbReference type="InterPro" id="IPR001650">
    <property type="entry name" value="Helicase_C-like"/>
</dbReference>
<dbReference type="EMBL" id="CAWVOH010000001">
    <property type="protein sequence ID" value="CAK8054224.1"/>
    <property type="molecule type" value="Genomic_DNA"/>
</dbReference>
<keyword evidence="4 11" id="KW-0547">Nucleotide-binding</keyword>
<dbReference type="PANTHER" id="PTHR30580:SF0">
    <property type="entry name" value="PRIMOSOMAL PROTEIN N"/>
    <property type="match status" value="1"/>
</dbReference>
<dbReference type="CDD" id="cd17929">
    <property type="entry name" value="DEXHc_priA"/>
    <property type="match status" value="1"/>
</dbReference>
<keyword evidence="1 11" id="KW-0639">Primosome</keyword>
<evidence type="ECO:0000256" key="2">
    <source>
        <dbReference type="ARBA" id="ARBA00022705"/>
    </source>
</evidence>
<keyword evidence="3 11" id="KW-0479">Metal-binding</keyword>
<accession>A0ABP0ESM5</accession>
<feature type="binding site" evidence="11">
    <location>
        <position position="555"/>
    </location>
    <ligand>
        <name>Zn(2+)</name>
        <dbReference type="ChEBI" id="CHEBI:29105"/>
        <label>1</label>
    </ligand>
</feature>